<proteinExistence type="predicted"/>
<accession>A0A941EJY6</accession>
<evidence type="ECO:0000313" key="1">
    <source>
        <dbReference type="EMBL" id="MBR7832238.1"/>
    </source>
</evidence>
<dbReference type="AlphaFoldDB" id="A0A941EJY6"/>
<name>A0A941EJY6_9ACTN</name>
<comment type="caution">
    <text evidence="1">The sequence shown here is derived from an EMBL/GenBank/DDBJ whole genome shotgun (WGS) entry which is preliminary data.</text>
</comment>
<sequence length="345" mass="35162">MDFDNLLGEQLSSIADDAAPVGTIDPHRAIGQAQRIRLRRRTAGAGTTLAVLGLATGLGFTLTGGAAAIAPATSTGMGLTSSAAPTEHRSVAGTDPLTVDGYFGKLASPLVATSVSVSDSGLQQIEATDESTSTVFTVTLLDSGPDPAMGYPRAPDVNGDTAYWDEAGSLGHLSGVPNGLSWRYSPNGWADLMFDQATASKTELAEIADAVHFGSTAVRMPIALPTAAGFTLGKAASLTFNADGSLKQATITLRAPASTSILTIAVYPAGSVPAGGTVAKCAFPSTGTASSPETTTFLGEDCDGLFVDAYLNSHDPATVAAAASLLNGAVWYGTNPEDWTVNVYR</sequence>
<keyword evidence="2" id="KW-1185">Reference proteome</keyword>
<dbReference type="EMBL" id="JAGSOG010000008">
    <property type="protein sequence ID" value="MBR7832238.1"/>
    <property type="molecule type" value="Genomic_DNA"/>
</dbReference>
<gene>
    <name evidence="1" type="ORF">KDL01_03150</name>
</gene>
<protein>
    <submittedName>
        <fullName evidence="1">Uncharacterized protein</fullName>
    </submittedName>
</protein>
<evidence type="ECO:0000313" key="2">
    <source>
        <dbReference type="Proteomes" id="UP000675781"/>
    </source>
</evidence>
<reference evidence="1" key="1">
    <citation type="submission" date="2021-04" db="EMBL/GenBank/DDBJ databases">
        <title>Genome based classification of Actinospica acidithermotolerans sp. nov., an actinobacterium isolated from an Indonesian hot spring.</title>
        <authorList>
            <person name="Kusuma A.B."/>
            <person name="Putra K.E."/>
            <person name="Nafisah S."/>
            <person name="Loh J."/>
            <person name="Nouioui I."/>
            <person name="Goodfellow M."/>
        </authorList>
    </citation>
    <scope>NUCLEOTIDE SEQUENCE</scope>
    <source>
        <strain evidence="1">CSCA 57</strain>
    </source>
</reference>
<dbReference type="RefSeq" id="WP_212526774.1">
    <property type="nucleotide sequence ID" value="NZ_JAGSOG010000008.1"/>
</dbReference>
<organism evidence="1 2">
    <name type="scientific">Actinospica durhamensis</name>
    <dbReference type="NCBI Taxonomy" id="1508375"/>
    <lineage>
        <taxon>Bacteria</taxon>
        <taxon>Bacillati</taxon>
        <taxon>Actinomycetota</taxon>
        <taxon>Actinomycetes</taxon>
        <taxon>Catenulisporales</taxon>
        <taxon>Actinospicaceae</taxon>
        <taxon>Actinospica</taxon>
    </lineage>
</organism>
<dbReference type="Proteomes" id="UP000675781">
    <property type="component" value="Unassembled WGS sequence"/>
</dbReference>